<reference evidence="9 10" key="1">
    <citation type="submission" date="2014-05" db="EMBL/GenBank/DDBJ databases">
        <title>Draft Genome Sequence of Nitratireductor basaltis Strain UMTGB225, A Marine Bacterium Isolated from Green Barrel Tunicate.</title>
        <authorList>
            <person name="Gan H.Y."/>
        </authorList>
    </citation>
    <scope>NUCLEOTIDE SEQUENCE [LARGE SCALE GENOMIC DNA]</scope>
    <source>
        <strain evidence="9 10">UMTGB225</strain>
    </source>
</reference>
<dbReference type="InterPro" id="IPR035906">
    <property type="entry name" value="MetI-like_sf"/>
</dbReference>
<feature type="transmembrane region" description="Helical" evidence="7">
    <location>
        <begin position="198"/>
        <end position="223"/>
    </location>
</feature>
<keyword evidence="2 7" id="KW-0813">Transport</keyword>
<dbReference type="PROSITE" id="PS50928">
    <property type="entry name" value="ABC_TM1"/>
    <property type="match status" value="1"/>
</dbReference>
<dbReference type="CDD" id="cd06261">
    <property type="entry name" value="TM_PBP2"/>
    <property type="match status" value="1"/>
</dbReference>
<sequence length="292" mass="32463">MTEIVWHDSPGRVVNEERRRRWRQLTVYAALTAITFVLVFPILWMVSVSLKPTTETFSLPPRLIPDELHWGGYAKVLADPKFRTFLINSYVVGLAVTFLSLVIGTLAAFAFSRYRFLGDRVAKLFVITTQMVPTITLLIPFFGVIVFLGVYDTLWGLILTYLTFALPYSIVMMNGYLDTIPKDFDEAAAIDGCTPLGVLVRVLLPVAMPGIISTAVYTFLLAWNEFLFALALTRSLDVRTVPVGISMMVGEFGLKWDEMMAFSVIGSLPVLILFMLVQRFVVGGLSAGGVKG</sequence>
<dbReference type="Pfam" id="PF00528">
    <property type="entry name" value="BPD_transp_1"/>
    <property type="match status" value="1"/>
</dbReference>
<keyword evidence="3" id="KW-1003">Cell membrane</keyword>
<organism evidence="9 10">
    <name type="scientific">Nitratireductor basaltis</name>
    <dbReference type="NCBI Taxonomy" id="472175"/>
    <lineage>
        <taxon>Bacteria</taxon>
        <taxon>Pseudomonadati</taxon>
        <taxon>Pseudomonadota</taxon>
        <taxon>Alphaproteobacteria</taxon>
        <taxon>Hyphomicrobiales</taxon>
        <taxon>Phyllobacteriaceae</taxon>
        <taxon>Nitratireductor</taxon>
    </lineage>
</organism>
<dbReference type="InterPro" id="IPR050901">
    <property type="entry name" value="BP-dep_ABC_trans_perm"/>
</dbReference>
<dbReference type="Proteomes" id="UP000053675">
    <property type="component" value="Unassembled WGS sequence"/>
</dbReference>
<dbReference type="EMBL" id="JMQM01000001">
    <property type="protein sequence ID" value="KFB11474.1"/>
    <property type="molecule type" value="Genomic_DNA"/>
</dbReference>
<dbReference type="GO" id="GO:0055085">
    <property type="term" value="P:transmembrane transport"/>
    <property type="evidence" value="ECO:0007669"/>
    <property type="project" value="InterPro"/>
</dbReference>
<feature type="transmembrane region" description="Helical" evidence="7">
    <location>
        <begin position="154"/>
        <end position="177"/>
    </location>
</feature>
<comment type="similarity">
    <text evidence="7">Belongs to the binding-protein-dependent transport system permease family.</text>
</comment>
<evidence type="ECO:0000256" key="5">
    <source>
        <dbReference type="ARBA" id="ARBA00022989"/>
    </source>
</evidence>
<evidence type="ECO:0000256" key="6">
    <source>
        <dbReference type="ARBA" id="ARBA00023136"/>
    </source>
</evidence>
<comment type="subcellular location">
    <subcellularLocation>
        <location evidence="1 7">Cell membrane</location>
        <topology evidence="1 7">Multi-pass membrane protein</topology>
    </subcellularLocation>
</comment>
<dbReference type="SUPFAM" id="SSF161098">
    <property type="entry name" value="MetI-like"/>
    <property type="match status" value="1"/>
</dbReference>
<dbReference type="PANTHER" id="PTHR32243">
    <property type="entry name" value="MALTOSE TRANSPORT SYSTEM PERMEASE-RELATED"/>
    <property type="match status" value="1"/>
</dbReference>
<keyword evidence="4 7" id="KW-0812">Transmembrane</keyword>
<dbReference type="PATRIC" id="fig|472175.3.peg.2516"/>
<evidence type="ECO:0000259" key="8">
    <source>
        <dbReference type="PROSITE" id="PS50928"/>
    </source>
</evidence>
<feature type="transmembrane region" description="Helical" evidence="7">
    <location>
        <begin position="90"/>
        <end position="112"/>
    </location>
</feature>
<dbReference type="eggNOG" id="COG0395">
    <property type="taxonomic scope" value="Bacteria"/>
</dbReference>
<evidence type="ECO:0000256" key="7">
    <source>
        <dbReference type="RuleBase" id="RU363032"/>
    </source>
</evidence>
<feature type="transmembrane region" description="Helical" evidence="7">
    <location>
        <begin position="124"/>
        <end position="148"/>
    </location>
</feature>
<dbReference type="Gene3D" id="1.10.3720.10">
    <property type="entry name" value="MetI-like"/>
    <property type="match status" value="1"/>
</dbReference>
<evidence type="ECO:0000256" key="1">
    <source>
        <dbReference type="ARBA" id="ARBA00004651"/>
    </source>
</evidence>
<dbReference type="GO" id="GO:0005886">
    <property type="term" value="C:plasma membrane"/>
    <property type="evidence" value="ECO:0007669"/>
    <property type="project" value="UniProtKB-SubCell"/>
</dbReference>
<name>A0A084UET8_9HYPH</name>
<proteinExistence type="inferred from homology"/>
<protein>
    <submittedName>
        <fullName evidence="9">Sugar ABC transporter permease</fullName>
    </submittedName>
</protein>
<feature type="domain" description="ABC transmembrane type-1" evidence="8">
    <location>
        <begin position="86"/>
        <end position="277"/>
    </location>
</feature>
<gene>
    <name evidence="9" type="ORF">EL18_02522</name>
</gene>
<dbReference type="OrthoDB" id="9815445at2"/>
<accession>A0A084UET8</accession>
<feature type="transmembrane region" description="Helical" evidence="7">
    <location>
        <begin position="259"/>
        <end position="277"/>
    </location>
</feature>
<evidence type="ECO:0000313" key="10">
    <source>
        <dbReference type="Proteomes" id="UP000053675"/>
    </source>
</evidence>
<dbReference type="InterPro" id="IPR000515">
    <property type="entry name" value="MetI-like"/>
</dbReference>
<keyword evidence="10" id="KW-1185">Reference proteome</keyword>
<evidence type="ECO:0000256" key="3">
    <source>
        <dbReference type="ARBA" id="ARBA00022475"/>
    </source>
</evidence>
<dbReference type="AlphaFoldDB" id="A0A084UET8"/>
<keyword evidence="6 7" id="KW-0472">Membrane</keyword>
<evidence type="ECO:0000256" key="4">
    <source>
        <dbReference type="ARBA" id="ARBA00022692"/>
    </source>
</evidence>
<evidence type="ECO:0000256" key="2">
    <source>
        <dbReference type="ARBA" id="ARBA00022448"/>
    </source>
</evidence>
<evidence type="ECO:0000313" key="9">
    <source>
        <dbReference type="EMBL" id="KFB11474.1"/>
    </source>
</evidence>
<comment type="caution">
    <text evidence="9">The sequence shown here is derived from an EMBL/GenBank/DDBJ whole genome shotgun (WGS) entry which is preliminary data.</text>
</comment>
<dbReference type="STRING" id="472175.EL18_02522"/>
<keyword evidence="5 7" id="KW-1133">Transmembrane helix</keyword>
<feature type="transmembrane region" description="Helical" evidence="7">
    <location>
        <begin position="25"/>
        <end position="46"/>
    </location>
</feature>
<dbReference type="PANTHER" id="PTHR32243:SF18">
    <property type="entry name" value="INNER MEMBRANE ABC TRANSPORTER PERMEASE PROTEIN YCJP"/>
    <property type="match status" value="1"/>
</dbReference>